<sequence length="605" mass="65527">MISSASAQVVLFGIRSAIKLGQQARAAYIDNTRNRALTLPLPDFKLRTDVASAVTHFSIKIDRGVDVDSRVREIVAKSLLRTTDTSAPPLTDVDKEEILLAFNDERLLQTEGRKEYKPLKDGSYFDSQSLSSLVTVRQWKRDKESYPSAVQRFAGTFIEIGIDYYTSGPGLEEMNTEEEKALLAFLTGFDDVDFAEAELGDLPGRLMTAVLDTISENPEFISDSSAYQDVIKVTAAGLSEKVTALIKQERSASGPNIVRETQVRKWAEEVFRTVLSTAGETVLSAPDKFLGIGDKGAGALVSNVGETVLELVLDTELGRTGAAFGPAGIEAIAAAALETISEHPNLIAGGNTALSKLVRQIAQDVHGFEDLKTPGLTSRIMQVVLLRSGENLSLFWPDTAHDPKKHLLLTAAKQALTLIAASDGGEWRPRLGADGITEIVETLLDEIIENPGWVISKAGQIDGTLQEMLSSVLTVLEERDDARIAPETLKSILKVSVLAAARRAEFLETFSDGRQRLAVILDYILEAAIGTGSVSRESTVLLRRTVLEGLIDLSLDAIADTGLDDTVISKFKQSLDQQVGKIANGEPFSLEIFVKDLRTAIGSQS</sequence>
<gene>
    <name evidence="1" type="ORF">NUH88_12995</name>
</gene>
<dbReference type="RefSeq" id="WP_257766838.1">
    <property type="nucleotide sequence ID" value="NZ_CP102480.1"/>
</dbReference>
<accession>A0A9J7AN00</accession>
<dbReference type="AlphaFoldDB" id="A0A9J7AN00"/>
<keyword evidence="2" id="KW-1185">Reference proteome</keyword>
<organism evidence="1 2">
    <name type="scientific">Nisaea acidiphila</name>
    <dbReference type="NCBI Taxonomy" id="1862145"/>
    <lineage>
        <taxon>Bacteria</taxon>
        <taxon>Pseudomonadati</taxon>
        <taxon>Pseudomonadota</taxon>
        <taxon>Alphaproteobacteria</taxon>
        <taxon>Rhodospirillales</taxon>
        <taxon>Thalassobaculaceae</taxon>
        <taxon>Nisaea</taxon>
    </lineage>
</organism>
<proteinExistence type="predicted"/>
<protein>
    <submittedName>
        <fullName evidence="1">Uncharacterized protein</fullName>
    </submittedName>
</protein>
<name>A0A9J7AN00_9PROT</name>
<reference evidence="1" key="1">
    <citation type="submission" date="2022-08" db="EMBL/GenBank/DDBJ databases">
        <title>Nisaea acidiphila sp. nov., isolated from a marine algal debris and emended description of the genus Nisaea Urios et al. 2008.</title>
        <authorList>
            <person name="Kwon K."/>
        </authorList>
    </citation>
    <scope>NUCLEOTIDE SEQUENCE</scope>
    <source>
        <strain evidence="1">MEBiC11861</strain>
    </source>
</reference>
<dbReference type="KEGG" id="naci:NUH88_12995"/>
<dbReference type="EMBL" id="CP102480">
    <property type="protein sequence ID" value="UUX48330.1"/>
    <property type="molecule type" value="Genomic_DNA"/>
</dbReference>
<evidence type="ECO:0000313" key="2">
    <source>
        <dbReference type="Proteomes" id="UP001060336"/>
    </source>
</evidence>
<evidence type="ECO:0000313" key="1">
    <source>
        <dbReference type="EMBL" id="UUX48330.1"/>
    </source>
</evidence>
<dbReference type="Proteomes" id="UP001060336">
    <property type="component" value="Chromosome"/>
</dbReference>